<dbReference type="AlphaFoldDB" id="A0A914ZZE0"/>
<evidence type="ECO:0000313" key="2">
    <source>
        <dbReference type="Proteomes" id="UP000887569"/>
    </source>
</evidence>
<feature type="compositionally biased region" description="Basic and acidic residues" evidence="1">
    <location>
        <begin position="54"/>
        <end position="66"/>
    </location>
</feature>
<organism evidence="2 3">
    <name type="scientific">Parascaris univalens</name>
    <name type="common">Nematode worm</name>
    <dbReference type="NCBI Taxonomy" id="6257"/>
    <lineage>
        <taxon>Eukaryota</taxon>
        <taxon>Metazoa</taxon>
        <taxon>Ecdysozoa</taxon>
        <taxon>Nematoda</taxon>
        <taxon>Chromadorea</taxon>
        <taxon>Rhabditida</taxon>
        <taxon>Spirurina</taxon>
        <taxon>Ascaridomorpha</taxon>
        <taxon>Ascaridoidea</taxon>
        <taxon>Ascarididae</taxon>
        <taxon>Parascaris</taxon>
    </lineage>
</organism>
<feature type="compositionally biased region" description="Basic and acidic residues" evidence="1">
    <location>
        <begin position="15"/>
        <end position="42"/>
    </location>
</feature>
<feature type="region of interest" description="Disordered" evidence="1">
    <location>
        <begin position="1"/>
        <end position="66"/>
    </location>
</feature>
<feature type="compositionally biased region" description="Polar residues" evidence="1">
    <location>
        <begin position="1"/>
        <end position="14"/>
    </location>
</feature>
<evidence type="ECO:0000256" key="1">
    <source>
        <dbReference type="SAM" id="MobiDB-lite"/>
    </source>
</evidence>
<reference evidence="3" key="1">
    <citation type="submission" date="2022-11" db="UniProtKB">
        <authorList>
            <consortium name="WormBaseParasite"/>
        </authorList>
    </citation>
    <scope>IDENTIFICATION</scope>
</reference>
<dbReference type="WBParaSite" id="PgB22_g025_t01">
    <property type="protein sequence ID" value="PgB22_g025_t01"/>
    <property type="gene ID" value="PgB22_g025"/>
</dbReference>
<proteinExistence type="predicted"/>
<accession>A0A914ZZE0</accession>
<sequence>MRMSSQQPRSQNVQHHSEHVHRQDGEERDIDPKDPAANEAAKKIQHAYRKHHEHLLEEQHKNDDCA</sequence>
<feature type="compositionally biased region" description="Basic residues" evidence="1">
    <location>
        <begin position="43"/>
        <end position="53"/>
    </location>
</feature>
<evidence type="ECO:0000313" key="3">
    <source>
        <dbReference type="WBParaSite" id="PgB22_g025_t01"/>
    </source>
</evidence>
<protein>
    <submittedName>
        <fullName evidence="3">Uncharacterized protein</fullName>
    </submittedName>
</protein>
<dbReference type="Proteomes" id="UP000887569">
    <property type="component" value="Unplaced"/>
</dbReference>
<keyword evidence="2" id="KW-1185">Reference proteome</keyword>
<name>A0A914ZZE0_PARUN</name>